<gene>
    <name evidence="1" type="ORF">B5M42_16505</name>
</gene>
<evidence type="ECO:0000313" key="2">
    <source>
        <dbReference type="Proteomes" id="UP000298246"/>
    </source>
</evidence>
<dbReference type="Proteomes" id="UP000298246">
    <property type="component" value="Unassembled WGS sequence"/>
</dbReference>
<name>A0A4Y8PXB9_9BACL</name>
<dbReference type="EMBL" id="MYFO01000023">
    <property type="protein sequence ID" value="TFE85793.1"/>
    <property type="molecule type" value="Genomic_DNA"/>
</dbReference>
<evidence type="ECO:0000313" key="1">
    <source>
        <dbReference type="EMBL" id="TFE85793.1"/>
    </source>
</evidence>
<keyword evidence="2" id="KW-1185">Reference proteome</keyword>
<comment type="caution">
    <text evidence="1">The sequence shown here is derived from an EMBL/GenBank/DDBJ whole genome shotgun (WGS) entry which is preliminary data.</text>
</comment>
<accession>A0A4Y8PXB9</accession>
<proteinExistence type="predicted"/>
<dbReference type="OrthoDB" id="9778918at2"/>
<sequence>MIIQALHQRYLELAADPKSNVSPLYFSSAKYTYVLTIDRQGRLVDMADMRENTDKKRPLLAIVPEQPTRSSGVSPYFLCDKAEYILGYAQAAADGKTAAKKTADALKKFQASRELAYAVLGSCEHAMAQALLRFYDNWNPEEARQHKAVQPYVQDLDKGIDTNMVFYYDDEDELEEGQSPLFHKNATLQQAWMDYRKLGDDSEEYIAQCLLTGEVAPIARTHDKIKGVRNAQSSGASLVSFNFRSADSYGKDSMQSYNAPVSKQAMFGYTTALNHLLASPDHSTVLGDMTIVFWAAASPVGLEMEAIAGDMLNRKASRSEITQLRKQVHDVLERARRGQKLDKTMIPQGDTPFYMLGLAPNMARVSVRFFWQGEFGDLVVKLGQHEADMAMIGLEDADGEMPSVNRILRETMRVGSEGKKVGDEPPPALGGELLRAVILGTAYPFALFNMIINRVRADRIVNPLRAAILKAYLNRYRRIGQAGAYLKEELTVALQETKEPAYRLGRLFAVLEKLQQEAAGGAGRLNSTIKDRYFGAASANPAAVFPVLIKLAQHHVSKAKFGEFRDRELAEIMHGMDVTEFPKRLDLQRQGMFIVGYYQQKQHIYEQIKIASDAKKDQAGATSSTDDGQAE</sequence>
<protein>
    <submittedName>
        <fullName evidence="1">Type I-C CRISPR-associated protein Cas8c/Csd1</fullName>
    </submittedName>
</protein>
<dbReference type="CDD" id="cd09757">
    <property type="entry name" value="Cas8c_I-C"/>
    <property type="match status" value="1"/>
</dbReference>
<dbReference type="NCBIfam" id="TIGR01863">
    <property type="entry name" value="cas_Csd1"/>
    <property type="match status" value="1"/>
</dbReference>
<dbReference type="AlphaFoldDB" id="A0A4Y8PXB9"/>
<dbReference type="RefSeq" id="WP_134754760.1">
    <property type="nucleotide sequence ID" value="NZ_MYFO02000002.1"/>
</dbReference>
<dbReference type="Pfam" id="PF09709">
    <property type="entry name" value="Cas_Csd1"/>
    <property type="match status" value="1"/>
</dbReference>
<reference evidence="1 2" key="1">
    <citation type="submission" date="2017-03" db="EMBL/GenBank/DDBJ databases">
        <title>Isolation of Levoglucosan Utilizing Bacteria.</title>
        <authorList>
            <person name="Arya A.S."/>
        </authorList>
    </citation>
    <scope>NUCLEOTIDE SEQUENCE [LARGE SCALE GENOMIC DNA]</scope>
    <source>
        <strain evidence="1 2">MEC069</strain>
    </source>
</reference>
<dbReference type="InterPro" id="IPR010144">
    <property type="entry name" value="CRISPR-assoc_prot_Csd1-typ"/>
</dbReference>
<organism evidence="1 2">
    <name type="scientific">Paenibacillus athensensis</name>
    <dbReference type="NCBI Taxonomy" id="1967502"/>
    <lineage>
        <taxon>Bacteria</taxon>
        <taxon>Bacillati</taxon>
        <taxon>Bacillota</taxon>
        <taxon>Bacilli</taxon>
        <taxon>Bacillales</taxon>
        <taxon>Paenibacillaceae</taxon>
        <taxon>Paenibacillus</taxon>
    </lineage>
</organism>